<dbReference type="EMBL" id="KL142386">
    <property type="protein sequence ID" value="KDR73354.1"/>
    <property type="molecule type" value="Genomic_DNA"/>
</dbReference>
<accession>A0A067T095</accession>
<protein>
    <submittedName>
        <fullName evidence="1">Uncharacterized protein</fullName>
    </submittedName>
</protein>
<feature type="non-terminal residue" evidence="1">
    <location>
        <position position="1"/>
    </location>
</feature>
<dbReference type="OrthoDB" id="2884912at2759"/>
<proteinExistence type="predicted"/>
<organism evidence="1 2">
    <name type="scientific">Galerina marginata (strain CBS 339.88)</name>
    <dbReference type="NCBI Taxonomy" id="685588"/>
    <lineage>
        <taxon>Eukaryota</taxon>
        <taxon>Fungi</taxon>
        <taxon>Dikarya</taxon>
        <taxon>Basidiomycota</taxon>
        <taxon>Agaricomycotina</taxon>
        <taxon>Agaricomycetes</taxon>
        <taxon>Agaricomycetidae</taxon>
        <taxon>Agaricales</taxon>
        <taxon>Agaricineae</taxon>
        <taxon>Strophariaceae</taxon>
        <taxon>Galerina</taxon>
    </lineage>
</organism>
<dbReference type="AlphaFoldDB" id="A0A067T095"/>
<dbReference type="Proteomes" id="UP000027222">
    <property type="component" value="Unassembled WGS sequence"/>
</dbReference>
<name>A0A067T095_GALM3</name>
<evidence type="ECO:0000313" key="2">
    <source>
        <dbReference type="Proteomes" id="UP000027222"/>
    </source>
</evidence>
<keyword evidence="2" id="KW-1185">Reference proteome</keyword>
<sequence>LLLCTAPNFGGFCASLPFMDQKCICFTGGLTILNKEVSSAIIPQGIACTFFEAFSCFSSAPQLSDEVVVNGSTSDFASLLGISGTQNFTDLSSSFVCSVP</sequence>
<dbReference type="HOGENOM" id="CLU_157398_0_0_1"/>
<reference evidence="2" key="1">
    <citation type="journal article" date="2014" name="Proc. Natl. Acad. Sci. U.S.A.">
        <title>Extensive sampling of basidiomycete genomes demonstrates inadequacy of the white-rot/brown-rot paradigm for wood decay fungi.</title>
        <authorList>
            <person name="Riley R."/>
            <person name="Salamov A.A."/>
            <person name="Brown D.W."/>
            <person name="Nagy L.G."/>
            <person name="Floudas D."/>
            <person name="Held B.W."/>
            <person name="Levasseur A."/>
            <person name="Lombard V."/>
            <person name="Morin E."/>
            <person name="Otillar R."/>
            <person name="Lindquist E.A."/>
            <person name="Sun H."/>
            <person name="LaButti K.M."/>
            <person name="Schmutz J."/>
            <person name="Jabbour D."/>
            <person name="Luo H."/>
            <person name="Baker S.E."/>
            <person name="Pisabarro A.G."/>
            <person name="Walton J.D."/>
            <person name="Blanchette R.A."/>
            <person name="Henrissat B."/>
            <person name="Martin F."/>
            <person name="Cullen D."/>
            <person name="Hibbett D.S."/>
            <person name="Grigoriev I.V."/>
        </authorList>
    </citation>
    <scope>NUCLEOTIDE SEQUENCE [LARGE SCALE GENOMIC DNA]</scope>
    <source>
        <strain evidence="2">CBS 339.88</strain>
    </source>
</reference>
<evidence type="ECO:0000313" key="1">
    <source>
        <dbReference type="EMBL" id="KDR73354.1"/>
    </source>
</evidence>
<gene>
    <name evidence="1" type="ORF">GALMADRAFT_72951</name>
</gene>